<protein>
    <submittedName>
        <fullName evidence="2">Uncharacterized protein</fullName>
    </submittedName>
</protein>
<evidence type="ECO:0000313" key="2">
    <source>
        <dbReference type="EMBL" id="MBH9552324.1"/>
    </source>
</evidence>
<reference evidence="2" key="1">
    <citation type="submission" date="2020-12" db="EMBL/GenBank/DDBJ databases">
        <title>The genome sequence of Inhella sp. 4Y17.</title>
        <authorList>
            <person name="Liu Y."/>
        </authorList>
    </citation>
    <scope>NUCLEOTIDE SEQUENCE</scope>
    <source>
        <strain evidence="2">4Y10</strain>
    </source>
</reference>
<keyword evidence="1" id="KW-0472">Membrane</keyword>
<evidence type="ECO:0000256" key="1">
    <source>
        <dbReference type="SAM" id="Phobius"/>
    </source>
</evidence>
<proteinExistence type="predicted"/>
<evidence type="ECO:0000313" key="3">
    <source>
        <dbReference type="Proteomes" id="UP000620139"/>
    </source>
</evidence>
<organism evidence="2 3">
    <name type="scientific">Inhella gelatinilytica</name>
    <dbReference type="NCBI Taxonomy" id="2795030"/>
    <lineage>
        <taxon>Bacteria</taxon>
        <taxon>Pseudomonadati</taxon>
        <taxon>Pseudomonadota</taxon>
        <taxon>Betaproteobacteria</taxon>
        <taxon>Burkholderiales</taxon>
        <taxon>Sphaerotilaceae</taxon>
        <taxon>Inhella</taxon>
    </lineage>
</organism>
<dbReference type="RefSeq" id="WP_198099945.1">
    <property type="nucleotide sequence ID" value="NZ_JAEDAL010000002.1"/>
</dbReference>
<accession>A0A931IUD8</accession>
<gene>
    <name evidence="2" type="ORF">I7X43_05600</name>
</gene>
<feature type="transmembrane region" description="Helical" evidence="1">
    <location>
        <begin position="99"/>
        <end position="121"/>
    </location>
</feature>
<dbReference type="AlphaFoldDB" id="A0A931IUD8"/>
<keyword evidence="1" id="KW-0812">Transmembrane</keyword>
<keyword evidence="1" id="KW-1133">Transmembrane helix</keyword>
<name>A0A931IUD8_9BURK</name>
<comment type="caution">
    <text evidence="2">The sequence shown here is derived from an EMBL/GenBank/DDBJ whole genome shotgun (WGS) entry which is preliminary data.</text>
</comment>
<dbReference type="EMBL" id="JAEDAL010000002">
    <property type="protein sequence ID" value="MBH9552324.1"/>
    <property type="molecule type" value="Genomic_DNA"/>
</dbReference>
<sequence length="152" mass="17099">MRTYPYLDEQGNLRSFEISALLGRRLARRIAASCPGVEILPCSLRKDLFCEFRIGPERYGIEEPFGDNSRYCIAPLDPDQRASLAQLERHFGASRLGHFWAFAMKVLLVTVLLVVVLPPIARVFDQDRCLDRGGQWMEAARACRLEGVGGSV</sequence>
<dbReference type="Proteomes" id="UP000620139">
    <property type="component" value="Unassembled WGS sequence"/>
</dbReference>
<keyword evidence="3" id="KW-1185">Reference proteome</keyword>